<organism evidence="5 6">
    <name type="scientific">Corchorus olitorius</name>
    <dbReference type="NCBI Taxonomy" id="93759"/>
    <lineage>
        <taxon>Eukaryota</taxon>
        <taxon>Viridiplantae</taxon>
        <taxon>Streptophyta</taxon>
        <taxon>Embryophyta</taxon>
        <taxon>Tracheophyta</taxon>
        <taxon>Spermatophyta</taxon>
        <taxon>Magnoliopsida</taxon>
        <taxon>eudicotyledons</taxon>
        <taxon>Gunneridae</taxon>
        <taxon>Pentapetalae</taxon>
        <taxon>rosids</taxon>
        <taxon>malvids</taxon>
        <taxon>Malvales</taxon>
        <taxon>Malvaceae</taxon>
        <taxon>Grewioideae</taxon>
        <taxon>Apeibeae</taxon>
        <taxon>Corchorus</taxon>
    </lineage>
</organism>
<dbReference type="AlphaFoldDB" id="A0A1R3GQ57"/>
<dbReference type="EC" id="2.8.2.-" evidence="3"/>
<accession>A0A1R3GQ57</accession>
<keyword evidence="2 3" id="KW-0808">Transferase</keyword>
<evidence type="ECO:0000313" key="5">
    <source>
        <dbReference type="EMBL" id="OMO60120.1"/>
    </source>
</evidence>
<gene>
    <name evidence="5" type="ORF">COLO4_33935</name>
</gene>
<evidence type="ECO:0000256" key="2">
    <source>
        <dbReference type="ARBA" id="ARBA00022679"/>
    </source>
</evidence>
<evidence type="ECO:0000259" key="4">
    <source>
        <dbReference type="Pfam" id="PF00685"/>
    </source>
</evidence>
<protein>
    <recommendedName>
        <fullName evidence="3">Sulfotransferase</fullName>
        <ecNumber evidence="3">2.8.2.-</ecNumber>
    </recommendedName>
</protein>
<dbReference type="Proteomes" id="UP000187203">
    <property type="component" value="Unassembled WGS sequence"/>
</dbReference>
<reference evidence="6" key="1">
    <citation type="submission" date="2013-09" db="EMBL/GenBank/DDBJ databases">
        <title>Corchorus olitorius genome sequencing.</title>
        <authorList>
            <person name="Alam M."/>
            <person name="Haque M.S."/>
            <person name="Islam M.S."/>
            <person name="Emdad E.M."/>
            <person name="Islam M.M."/>
            <person name="Ahmed B."/>
            <person name="Halim A."/>
            <person name="Hossen Q.M.M."/>
            <person name="Hossain M.Z."/>
            <person name="Ahmed R."/>
            <person name="Khan M.M."/>
            <person name="Islam R."/>
            <person name="Rashid M.M."/>
            <person name="Khan S.A."/>
            <person name="Rahman M.S."/>
            <person name="Alam M."/>
            <person name="Yahiya A.S."/>
            <person name="Khan M.S."/>
            <person name="Azam M.S."/>
            <person name="Haque T."/>
            <person name="Lashkar M.Z.H."/>
            <person name="Akhand A.I."/>
            <person name="Morshed G."/>
            <person name="Roy S."/>
            <person name="Uddin K.S."/>
            <person name="Rabeya T."/>
            <person name="Hossain A.S."/>
            <person name="Chowdhury A."/>
            <person name="Snigdha A.R."/>
            <person name="Mortoza M.S."/>
            <person name="Matin S.A."/>
            <person name="Hoque S.M.E."/>
            <person name="Islam M.K."/>
            <person name="Roy D.K."/>
            <person name="Haider R."/>
            <person name="Moosa M.M."/>
            <person name="Elias S.M."/>
            <person name="Hasan A.M."/>
            <person name="Jahan S."/>
            <person name="Shafiuddin M."/>
            <person name="Mahmood N."/>
            <person name="Shommy N.S."/>
        </authorList>
    </citation>
    <scope>NUCLEOTIDE SEQUENCE [LARGE SCALE GENOMIC DNA]</scope>
    <source>
        <strain evidence="6">cv. O-4</strain>
    </source>
</reference>
<proteinExistence type="inferred from homology"/>
<dbReference type="OrthoDB" id="205623at2759"/>
<evidence type="ECO:0000256" key="3">
    <source>
        <dbReference type="RuleBase" id="RU361155"/>
    </source>
</evidence>
<comment type="caution">
    <text evidence="5">The sequence shown here is derived from an EMBL/GenBank/DDBJ whole genome shotgun (WGS) entry which is preliminary data.</text>
</comment>
<dbReference type="Pfam" id="PF00685">
    <property type="entry name" value="Sulfotransfer_1"/>
    <property type="match status" value="1"/>
</dbReference>
<comment type="similarity">
    <text evidence="1 3">Belongs to the sulfotransferase 1 family.</text>
</comment>
<dbReference type="InterPro" id="IPR000863">
    <property type="entry name" value="Sulfotransferase_dom"/>
</dbReference>
<dbReference type="SUPFAM" id="SSF52540">
    <property type="entry name" value="P-loop containing nucleoside triphosphate hydrolases"/>
    <property type="match status" value="1"/>
</dbReference>
<dbReference type="InterPro" id="IPR027417">
    <property type="entry name" value="P-loop_NTPase"/>
</dbReference>
<dbReference type="EMBL" id="AWUE01021960">
    <property type="protein sequence ID" value="OMO60120.1"/>
    <property type="molecule type" value="Genomic_DNA"/>
</dbReference>
<keyword evidence="6" id="KW-1185">Reference proteome</keyword>
<sequence>MEKENTSPPTILNHGDLDFEISPEARERIKNTVLNLPKDESWVTPFHLYQGVPEESATWLKALTLAIVTRTHRRNTGSSALLPKEPREYDSVPDPVPFLADFATKSDIREPGLPLTSTHVPYTLLPKSALDSDSNCKIVYICMEPKNAFVSLYHSTAKLRDKELSLDKAFDQFCQGKSFYGPYWDHVLGFWRANQDRPDKVLFLQYEEMMEDTPFYVQKLAEFLGYPFSPGEENQEKMEYVNRVSENIKGGWFATNPGLPYDKTLYDRLKKQLWKYWLNPEMGELLDKITDEKLSGYGFKGFKNLKSLAIEDSISVETVIGLRLHLP</sequence>
<dbReference type="GO" id="GO:0008146">
    <property type="term" value="F:sulfotransferase activity"/>
    <property type="evidence" value="ECO:0007669"/>
    <property type="project" value="InterPro"/>
</dbReference>
<feature type="domain" description="Sulfotransferase" evidence="4">
    <location>
        <begin position="58"/>
        <end position="297"/>
    </location>
</feature>
<name>A0A1R3GQ57_9ROSI</name>
<dbReference type="Gene3D" id="3.40.50.300">
    <property type="entry name" value="P-loop containing nucleotide triphosphate hydrolases"/>
    <property type="match status" value="1"/>
</dbReference>
<evidence type="ECO:0000256" key="1">
    <source>
        <dbReference type="ARBA" id="ARBA00005771"/>
    </source>
</evidence>
<dbReference type="PANTHER" id="PTHR11783">
    <property type="entry name" value="SULFOTRANSFERASE SULT"/>
    <property type="match status" value="1"/>
</dbReference>
<evidence type="ECO:0000313" key="6">
    <source>
        <dbReference type="Proteomes" id="UP000187203"/>
    </source>
</evidence>